<dbReference type="Gene3D" id="3.40.630.10">
    <property type="entry name" value="Zn peptidases"/>
    <property type="match status" value="1"/>
</dbReference>
<dbReference type="AlphaFoldDB" id="A0A8J3J449"/>
<dbReference type="HAMAP" id="MF_00181">
    <property type="entry name" value="Cytosol_peptidase_M17"/>
    <property type="match status" value="1"/>
</dbReference>
<dbReference type="RefSeq" id="WP_203657789.1">
    <property type="nucleotide sequence ID" value="NZ_BAAAZM010000005.1"/>
</dbReference>
<evidence type="ECO:0000313" key="11">
    <source>
        <dbReference type="Proteomes" id="UP000612808"/>
    </source>
</evidence>
<organism evidence="10 11">
    <name type="scientific">Actinocatenispora rupis</name>
    <dbReference type="NCBI Taxonomy" id="519421"/>
    <lineage>
        <taxon>Bacteria</taxon>
        <taxon>Bacillati</taxon>
        <taxon>Actinomycetota</taxon>
        <taxon>Actinomycetes</taxon>
        <taxon>Micromonosporales</taxon>
        <taxon>Micromonosporaceae</taxon>
        <taxon>Actinocatenispora</taxon>
    </lineage>
</organism>
<evidence type="ECO:0000256" key="5">
    <source>
        <dbReference type="ARBA" id="ARBA00022670"/>
    </source>
</evidence>
<dbReference type="GO" id="GO:0030145">
    <property type="term" value="F:manganese ion binding"/>
    <property type="evidence" value="ECO:0007669"/>
    <property type="project" value="UniProtKB-UniRule"/>
</dbReference>
<dbReference type="PANTHER" id="PTHR11963">
    <property type="entry name" value="LEUCINE AMINOPEPTIDASE-RELATED"/>
    <property type="match status" value="1"/>
</dbReference>
<dbReference type="Gene3D" id="3.40.220.10">
    <property type="entry name" value="Leucine Aminopeptidase, subunit E, domain 1"/>
    <property type="match status" value="1"/>
</dbReference>
<dbReference type="EC" id="3.4.11.1" evidence="8"/>
<dbReference type="GO" id="GO:0070006">
    <property type="term" value="F:metalloaminopeptidase activity"/>
    <property type="evidence" value="ECO:0007669"/>
    <property type="project" value="InterPro"/>
</dbReference>
<evidence type="ECO:0000259" key="9">
    <source>
        <dbReference type="PROSITE" id="PS00631"/>
    </source>
</evidence>
<dbReference type="Pfam" id="PF02789">
    <property type="entry name" value="Peptidase_M17_N"/>
    <property type="match status" value="1"/>
</dbReference>
<dbReference type="InterPro" id="IPR000819">
    <property type="entry name" value="Peptidase_M17_C"/>
</dbReference>
<keyword evidence="8" id="KW-0464">Manganese</keyword>
<reference evidence="10" key="1">
    <citation type="submission" date="2021-01" db="EMBL/GenBank/DDBJ databases">
        <title>Whole genome shotgun sequence of Actinocatenispora rupis NBRC 107355.</title>
        <authorList>
            <person name="Komaki H."/>
            <person name="Tamura T."/>
        </authorList>
    </citation>
    <scope>NUCLEOTIDE SEQUENCE</scope>
    <source>
        <strain evidence="10">NBRC 107355</strain>
    </source>
</reference>
<dbReference type="Pfam" id="PF00883">
    <property type="entry name" value="Peptidase_M17"/>
    <property type="match status" value="1"/>
</dbReference>
<evidence type="ECO:0000256" key="4">
    <source>
        <dbReference type="ARBA" id="ARBA00022438"/>
    </source>
</evidence>
<keyword evidence="8" id="KW-0963">Cytoplasm</keyword>
<feature type="binding site" evidence="8">
    <location>
        <position position="274"/>
    </location>
    <ligand>
        <name>Mn(2+)</name>
        <dbReference type="ChEBI" id="CHEBI:29035"/>
        <label>2</label>
    </ligand>
</feature>
<dbReference type="Proteomes" id="UP000612808">
    <property type="component" value="Unassembled WGS sequence"/>
</dbReference>
<feature type="domain" description="Cytosol aminopeptidase" evidence="9">
    <location>
        <begin position="331"/>
        <end position="338"/>
    </location>
</feature>
<dbReference type="InterPro" id="IPR043472">
    <property type="entry name" value="Macro_dom-like"/>
</dbReference>
<feature type="binding site" evidence="8">
    <location>
        <position position="335"/>
    </location>
    <ligand>
        <name>Mn(2+)</name>
        <dbReference type="ChEBI" id="CHEBI:29035"/>
        <label>1</label>
    </ligand>
</feature>
<feature type="binding site" evidence="8">
    <location>
        <position position="256"/>
    </location>
    <ligand>
        <name>Mn(2+)</name>
        <dbReference type="ChEBI" id="CHEBI:29035"/>
        <label>2</label>
    </ligand>
</feature>
<dbReference type="GO" id="GO:0006508">
    <property type="term" value="P:proteolysis"/>
    <property type="evidence" value="ECO:0007669"/>
    <property type="project" value="UniProtKB-KW"/>
</dbReference>
<evidence type="ECO:0000256" key="8">
    <source>
        <dbReference type="HAMAP-Rule" id="MF_00181"/>
    </source>
</evidence>
<evidence type="ECO:0000256" key="3">
    <source>
        <dbReference type="ARBA" id="ARBA00009528"/>
    </source>
</evidence>
<dbReference type="CDD" id="cd00433">
    <property type="entry name" value="Peptidase_M17"/>
    <property type="match status" value="1"/>
</dbReference>
<comment type="subcellular location">
    <subcellularLocation>
        <location evidence="8">Cytoplasm</location>
    </subcellularLocation>
</comment>
<comment type="similarity">
    <text evidence="3 8">Belongs to the peptidase M17 family.</text>
</comment>
<feature type="binding site" evidence="8">
    <location>
        <position position="335"/>
    </location>
    <ligand>
        <name>Mn(2+)</name>
        <dbReference type="ChEBI" id="CHEBI:29035"/>
        <label>2</label>
    </ligand>
</feature>
<feature type="active site" evidence="8">
    <location>
        <position position="337"/>
    </location>
</feature>
<proteinExistence type="inferred from homology"/>
<keyword evidence="6 8" id="KW-0378">Hydrolase</keyword>
<dbReference type="InterPro" id="IPR023042">
    <property type="entry name" value="Peptidase_M17_leu_NH2_pept"/>
</dbReference>
<protein>
    <recommendedName>
        <fullName evidence="8">Probable cytosol aminopeptidase</fullName>
        <ecNumber evidence="8">3.4.11.1</ecNumber>
    </recommendedName>
    <alternativeName>
        <fullName evidence="8">Leucine aminopeptidase</fullName>
        <shortName evidence="8">LAP</shortName>
        <ecNumber evidence="8">3.4.11.10</ecNumber>
    </alternativeName>
    <alternativeName>
        <fullName evidence="8">Leucyl aminopeptidase</fullName>
    </alternativeName>
</protein>
<accession>A0A8J3J449</accession>
<sequence>MATLSLRTGSGTLPGVLAVPVAAGEPGTLPTTAVPLPADLAATVTAYLADVEHSGQAGTTHVLPRPGQRPHRLVLVGVGDGTAADWRAAGAGVVRAVSKDTSVTVALPTGVAPDAVAGFAEGAVLAAYRFTLASKDDDAPTLRRIVLAADDPDTYAAALDRGRTVGEVTTLARDWTNMPSGEKSPAWLAAAMVREAERAGVRARVRDADALADEGFGGVLAVGGGSPRPPKLVELRWRPRGATRHVVLVGKGITYDTGGITLKPAASMLLMKKDMGGAAAVAAAIVGAARLRLPVKVTALLPLADNFLSGDAFRPGDVVRHYGGLTSEIQNTDAEGRIVLADALAYAVRRLAPDTVIDLATLTGAQNVALGKKTAALYAGDDALAAAFAEAADEAGEPVWRMPMPDDYVDAVRSSLVADLNNAPTPGVAGSVMAALFLREFLGGKADSWLHVDMSAPAWSSSADGVHAKGATGWGVRTLLGFLARQ</sequence>
<dbReference type="GO" id="GO:0005737">
    <property type="term" value="C:cytoplasm"/>
    <property type="evidence" value="ECO:0007669"/>
    <property type="project" value="UniProtKB-SubCell"/>
</dbReference>
<dbReference type="InterPro" id="IPR008283">
    <property type="entry name" value="Peptidase_M17_N"/>
</dbReference>
<evidence type="ECO:0000313" key="10">
    <source>
        <dbReference type="EMBL" id="GID11785.1"/>
    </source>
</evidence>
<dbReference type="PRINTS" id="PR00481">
    <property type="entry name" value="LAMNOPPTDASE"/>
</dbReference>
<keyword evidence="11" id="KW-1185">Reference proteome</keyword>
<comment type="function">
    <text evidence="7 8">Presumably involved in the processing and regular turnover of intracellular proteins. Catalyzes the removal of unsubstituted N-terminal amino acids from various peptides.</text>
</comment>
<dbReference type="PANTHER" id="PTHR11963:SF23">
    <property type="entry name" value="CYTOSOL AMINOPEPTIDASE"/>
    <property type="match status" value="1"/>
</dbReference>
<keyword evidence="8" id="KW-0479">Metal-binding</keyword>
<dbReference type="SUPFAM" id="SSF53187">
    <property type="entry name" value="Zn-dependent exopeptidases"/>
    <property type="match status" value="1"/>
</dbReference>
<comment type="cofactor">
    <cofactor evidence="8">
        <name>Mn(2+)</name>
        <dbReference type="ChEBI" id="CHEBI:29035"/>
    </cofactor>
    <text evidence="8">Binds 2 manganese ions per subunit.</text>
</comment>
<dbReference type="EMBL" id="BOMB01000015">
    <property type="protein sequence ID" value="GID11785.1"/>
    <property type="molecule type" value="Genomic_DNA"/>
</dbReference>
<dbReference type="InterPro" id="IPR011356">
    <property type="entry name" value="Leucine_aapep/pepB"/>
</dbReference>
<comment type="catalytic activity">
    <reaction evidence="1 8">
        <text>Release of an N-terminal amino acid, Xaa-|-Yaa-, in which Xaa is preferably Leu, but may be other amino acids including Pro although not Arg or Lys, and Yaa may be Pro. Amino acid amides and methyl esters are also readily hydrolyzed, but rates on arylamides are exceedingly low.</text>
        <dbReference type="EC" id="3.4.11.1"/>
    </reaction>
</comment>
<evidence type="ECO:0000256" key="6">
    <source>
        <dbReference type="ARBA" id="ARBA00022801"/>
    </source>
</evidence>
<evidence type="ECO:0000256" key="7">
    <source>
        <dbReference type="ARBA" id="ARBA00049972"/>
    </source>
</evidence>
<dbReference type="NCBIfam" id="NF002073">
    <property type="entry name" value="PRK00913.1-2"/>
    <property type="match status" value="1"/>
</dbReference>
<feature type="binding site" evidence="8">
    <location>
        <position position="251"/>
    </location>
    <ligand>
        <name>Mn(2+)</name>
        <dbReference type="ChEBI" id="CHEBI:29035"/>
        <label>2</label>
    </ligand>
</feature>
<dbReference type="SUPFAM" id="SSF52949">
    <property type="entry name" value="Macro domain-like"/>
    <property type="match status" value="1"/>
</dbReference>
<comment type="caution">
    <text evidence="10">The sequence shown here is derived from an EMBL/GenBank/DDBJ whole genome shotgun (WGS) entry which is preliminary data.</text>
</comment>
<name>A0A8J3J449_9ACTN</name>
<dbReference type="EC" id="3.4.11.10" evidence="8"/>
<keyword evidence="4 8" id="KW-0031">Aminopeptidase</keyword>
<evidence type="ECO:0000256" key="2">
    <source>
        <dbReference type="ARBA" id="ARBA00000967"/>
    </source>
</evidence>
<feature type="binding site" evidence="8">
    <location>
        <position position="256"/>
    </location>
    <ligand>
        <name>Mn(2+)</name>
        <dbReference type="ChEBI" id="CHEBI:29035"/>
        <label>1</label>
    </ligand>
</feature>
<comment type="catalytic activity">
    <reaction evidence="2 8">
        <text>Release of an N-terminal amino acid, preferentially leucine, but not glutamic or aspartic acids.</text>
        <dbReference type="EC" id="3.4.11.10"/>
    </reaction>
</comment>
<feature type="active site" evidence="8">
    <location>
        <position position="263"/>
    </location>
</feature>
<feature type="binding site" evidence="8">
    <location>
        <position position="333"/>
    </location>
    <ligand>
        <name>Mn(2+)</name>
        <dbReference type="ChEBI" id="CHEBI:29035"/>
        <label>1</label>
    </ligand>
</feature>
<gene>
    <name evidence="10" type="primary">pepA_2</name>
    <name evidence="8" type="synonym">pepA</name>
    <name evidence="10" type="ORF">Aru02nite_26740</name>
</gene>
<evidence type="ECO:0000256" key="1">
    <source>
        <dbReference type="ARBA" id="ARBA00000135"/>
    </source>
</evidence>
<dbReference type="PROSITE" id="PS00631">
    <property type="entry name" value="CYTOSOL_AP"/>
    <property type="match status" value="1"/>
</dbReference>
<keyword evidence="5 8" id="KW-0645">Protease</keyword>